<protein>
    <recommendedName>
        <fullName evidence="3">Response regulatory domain-containing protein</fullName>
    </recommendedName>
</protein>
<sequence length="244" mass="27638">MDSQREAEAALADTLYDYALVDLEIPLDRGREPRVERGLNLISHAAKLPEARRPGVIATTRLGVDHVLCRRAFRAGADDFLKKPYARESEWPAPRVQRLLRTLRGRRERDSESAEARVPGEESDAVVVLLGRERRRRSLLEIDGRPLALARQQFWLFAQLCAHARHHPGEFVMLRHIPGLGGGYRQALSRMHQSFEDQLPGAWSRLIERDERGGVRLCVGPNAIHVAPGDRSSMELERLLATPR</sequence>
<evidence type="ECO:0008006" key="3">
    <source>
        <dbReference type="Google" id="ProtNLM"/>
    </source>
</evidence>
<dbReference type="InterPro" id="IPR011006">
    <property type="entry name" value="CheY-like_superfamily"/>
</dbReference>
<name>A6G1E7_9BACT</name>
<gene>
    <name evidence="1" type="ORF">PPSIR1_36212</name>
</gene>
<dbReference type="Gene3D" id="3.40.50.2300">
    <property type="match status" value="1"/>
</dbReference>
<dbReference type="AlphaFoldDB" id="A6G1E7"/>
<evidence type="ECO:0000313" key="2">
    <source>
        <dbReference type="Proteomes" id="UP000005801"/>
    </source>
</evidence>
<proteinExistence type="predicted"/>
<reference evidence="1 2" key="1">
    <citation type="submission" date="2007-06" db="EMBL/GenBank/DDBJ databases">
        <authorList>
            <person name="Shimkets L."/>
            <person name="Ferriera S."/>
            <person name="Johnson J."/>
            <person name="Kravitz S."/>
            <person name="Beeson K."/>
            <person name="Sutton G."/>
            <person name="Rogers Y.-H."/>
            <person name="Friedman R."/>
            <person name="Frazier M."/>
            <person name="Venter J.C."/>
        </authorList>
    </citation>
    <scope>NUCLEOTIDE SEQUENCE [LARGE SCALE GENOMIC DNA]</scope>
    <source>
        <strain evidence="1 2">SIR-1</strain>
    </source>
</reference>
<organism evidence="1 2">
    <name type="scientific">Plesiocystis pacifica SIR-1</name>
    <dbReference type="NCBI Taxonomy" id="391625"/>
    <lineage>
        <taxon>Bacteria</taxon>
        <taxon>Pseudomonadati</taxon>
        <taxon>Myxococcota</taxon>
        <taxon>Polyangia</taxon>
        <taxon>Nannocystales</taxon>
        <taxon>Nannocystaceae</taxon>
        <taxon>Plesiocystis</taxon>
    </lineage>
</organism>
<accession>A6G1E7</accession>
<dbReference type="SUPFAM" id="SSF52172">
    <property type="entry name" value="CheY-like"/>
    <property type="match status" value="1"/>
</dbReference>
<comment type="caution">
    <text evidence="1">The sequence shown here is derived from an EMBL/GenBank/DDBJ whole genome shotgun (WGS) entry which is preliminary data.</text>
</comment>
<dbReference type="EMBL" id="ABCS01000012">
    <property type="protein sequence ID" value="EDM80211.1"/>
    <property type="molecule type" value="Genomic_DNA"/>
</dbReference>
<dbReference type="Proteomes" id="UP000005801">
    <property type="component" value="Unassembled WGS sequence"/>
</dbReference>
<keyword evidence="2" id="KW-1185">Reference proteome</keyword>
<evidence type="ECO:0000313" key="1">
    <source>
        <dbReference type="EMBL" id="EDM80211.1"/>
    </source>
</evidence>